<evidence type="ECO:0000313" key="2">
    <source>
        <dbReference type="EMBL" id="QFQ03275.1"/>
    </source>
</evidence>
<gene>
    <name evidence="2" type="ORF">CUROG_09670</name>
</gene>
<dbReference type="Proteomes" id="UP000326711">
    <property type="component" value="Chromosome"/>
</dbReference>
<name>A0A5J6ZC43_9CORY</name>
<evidence type="ECO:0000256" key="1">
    <source>
        <dbReference type="SAM" id="Phobius"/>
    </source>
</evidence>
<dbReference type="PANTHER" id="PTHR35007:SF4">
    <property type="entry name" value="CONSERVED TRANSMEMBRANE PROTEIN-RELATED"/>
    <property type="match status" value="1"/>
</dbReference>
<keyword evidence="1" id="KW-1133">Transmembrane helix</keyword>
<accession>A0A5J6ZC43</accession>
<dbReference type="RefSeq" id="WP_236640539.1">
    <property type="nucleotide sequence ID" value="NZ_CP045032.1"/>
</dbReference>
<keyword evidence="1" id="KW-0812">Transmembrane</keyword>
<protein>
    <submittedName>
        <fullName evidence="2">Bacterial type II secretion system protein F domain protein</fullName>
    </submittedName>
</protein>
<feature type="transmembrane region" description="Helical" evidence="1">
    <location>
        <begin position="179"/>
        <end position="203"/>
    </location>
</feature>
<sequence length="352" mass="37153">MNAIVLIAVVLMIAGTAWSVMRRILSMSQKARRTEHVREFVDAVAREVQAGARPVVAAEHSVDYVEDAVLKRRLEVLVRRVRLGDKPGQLRVKDEFINHFLHLWHVSERHGIALGTLASLYVQDLDAHRGRQNTTSSSLAGARVTMIVLLSMPIGALLLGESMGLGAAGFLVGSPLGSALLLVGTVLACSGVLWAEALTVTVLGGVGGRAGPADGEDPLDVARQFDVFAAALDAGLPTADAWGIASVRAQENVRRVTALLALGAGESAWMTLAKQRMYGAVARQAAQQTRSGTTLAAGVRAQAGRLRQQARNRATEGAEKVLVAMAAPLTLCFLPAFVLIGLVPLVIGLAGM</sequence>
<keyword evidence="1" id="KW-0472">Membrane</keyword>
<dbReference type="KEGG" id="cuo:CUROG_09670"/>
<feature type="transmembrane region" description="Helical" evidence="1">
    <location>
        <begin position="139"/>
        <end position="159"/>
    </location>
</feature>
<dbReference type="EMBL" id="CP045032">
    <property type="protein sequence ID" value="QFQ03275.1"/>
    <property type="molecule type" value="Genomic_DNA"/>
</dbReference>
<feature type="transmembrane region" description="Helical" evidence="1">
    <location>
        <begin position="321"/>
        <end position="347"/>
    </location>
</feature>
<dbReference type="AlphaFoldDB" id="A0A5J6ZC43"/>
<evidence type="ECO:0000313" key="3">
    <source>
        <dbReference type="Proteomes" id="UP000326711"/>
    </source>
</evidence>
<keyword evidence="3" id="KW-1185">Reference proteome</keyword>
<feature type="transmembrane region" description="Helical" evidence="1">
    <location>
        <begin position="6"/>
        <end position="25"/>
    </location>
</feature>
<organism evidence="2 3">
    <name type="scientific">Corynebacterium urogenitale</name>
    <dbReference type="NCBI Taxonomy" id="2487892"/>
    <lineage>
        <taxon>Bacteria</taxon>
        <taxon>Bacillati</taxon>
        <taxon>Actinomycetota</taxon>
        <taxon>Actinomycetes</taxon>
        <taxon>Mycobacteriales</taxon>
        <taxon>Corynebacteriaceae</taxon>
        <taxon>Corynebacterium</taxon>
    </lineage>
</organism>
<dbReference type="PANTHER" id="PTHR35007">
    <property type="entry name" value="INTEGRAL MEMBRANE PROTEIN-RELATED"/>
    <property type="match status" value="1"/>
</dbReference>
<proteinExistence type="predicted"/>
<reference evidence="3" key="1">
    <citation type="submission" date="2019-10" db="EMBL/GenBank/DDBJ databases">
        <title>Complete genome sequence of Corynebacterium urogenitalis DSM 108747, isolated from the genital tract of a cow.</title>
        <authorList>
            <person name="Ruckert C."/>
            <person name="Ballas P."/>
            <person name="Wagener K."/>
            <person name="Drillich M."/>
            <person name="Kaempfer P."/>
            <person name="Busse H.-J."/>
            <person name="Ehling-Schulz M."/>
        </authorList>
    </citation>
    <scope>NUCLEOTIDE SEQUENCE [LARGE SCALE GENOMIC DNA]</scope>
    <source>
        <strain evidence="3">LMM 1652</strain>
    </source>
</reference>